<feature type="domain" description="Ig-like" evidence="11">
    <location>
        <begin position="1997"/>
        <end position="2099"/>
    </location>
</feature>
<dbReference type="Gene3D" id="2.60.40.10">
    <property type="entry name" value="Immunoglobulins"/>
    <property type="match status" value="28"/>
</dbReference>
<dbReference type="Gene3D" id="2.30.29.30">
    <property type="entry name" value="Pleckstrin-homology domain (PH domain)/Phosphotyrosine-binding domain (PTB)"/>
    <property type="match status" value="1"/>
</dbReference>
<dbReference type="InterPro" id="IPR000719">
    <property type="entry name" value="Prot_kinase_dom"/>
</dbReference>
<dbReference type="Gene3D" id="1.20.900.10">
    <property type="entry name" value="Dbl homology (DH) domain"/>
    <property type="match status" value="1"/>
</dbReference>
<feature type="domain" description="Ig-like" evidence="11">
    <location>
        <begin position="2399"/>
        <end position="2487"/>
    </location>
</feature>
<evidence type="ECO:0000259" key="8">
    <source>
        <dbReference type="PROSITE" id="PS50003"/>
    </source>
</evidence>
<feature type="compositionally biased region" description="Basic and acidic residues" evidence="7">
    <location>
        <begin position="1841"/>
        <end position="1856"/>
    </location>
</feature>
<dbReference type="Pfam" id="PF00621">
    <property type="entry name" value="RhoGEF"/>
    <property type="match status" value="1"/>
</dbReference>
<keyword evidence="5" id="KW-1015">Disulfide bond</keyword>
<dbReference type="SMART" id="SM00220">
    <property type="entry name" value="S_TKc"/>
    <property type="match status" value="2"/>
</dbReference>
<feature type="domain" description="Ig-like" evidence="11">
    <location>
        <begin position="2739"/>
        <end position="2827"/>
    </location>
</feature>
<feature type="domain" description="Ig-like" evidence="11">
    <location>
        <begin position="2498"/>
        <end position="2587"/>
    </location>
</feature>
<feature type="domain" description="Ig-like" evidence="11">
    <location>
        <begin position="2834"/>
        <end position="2923"/>
    </location>
</feature>
<evidence type="ECO:0000256" key="2">
    <source>
        <dbReference type="ARBA" id="ARBA00006692"/>
    </source>
</evidence>
<dbReference type="SMART" id="SM00408">
    <property type="entry name" value="IGc2"/>
    <property type="match status" value="26"/>
</dbReference>
<keyword evidence="6" id="KW-0393">Immunoglobulin domain</keyword>
<dbReference type="InterPro" id="IPR007110">
    <property type="entry name" value="Ig-like_dom"/>
</dbReference>
<feature type="domain" description="Ig-like" evidence="11">
    <location>
        <begin position="1610"/>
        <end position="1699"/>
    </location>
</feature>
<feature type="domain" description="Ig-like" evidence="11">
    <location>
        <begin position="934"/>
        <end position="1024"/>
    </location>
</feature>
<feature type="domain" description="Ig-like" evidence="11">
    <location>
        <begin position="1709"/>
        <end position="1798"/>
    </location>
</feature>
<dbReference type="InterPro" id="IPR036116">
    <property type="entry name" value="FN3_sf"/>
</dbReference>
<evidence type="ECO:0000256" key="6">
    <source>
        <dbReference type="ARBA" id="ARBA00023319"/>
    </source>
</evidence>
<evidence type="ECO:0000259" key="9">
    <source>
        <dbReference type="PROSITE" id="PS50010"/>
    </source>
</evidence>
<dbReference type="CDD" id="cd00096">
    <property type="entry name" value="Ig"/>
    <property type="match status" value="1"/>
</dbReference>
<feature type="domain" description="Ig-like" evidence="11">
    <location>
        <begin position="1126"/>
        <end position="1214"/>
    </location>
</feature>
<feature type="domain" description="Ig-like" evidence="11">
    <location>
        <begin position="1321"/>
        <end position="1410"/>
    </location>
</feature>
<feature type="domain" description="Ig-like" evidence="11">
    <location>
        <begin position="1905"/>
        <end position="1994"/>
    </location>
</feature>
<evidence type="ECO:0000259" key="10">
    <source>
        <dbReference type="PROSITE" id="PS50011"/>
    </source>
</evidence>
<feature type="domain" description="Ig-like" evidence="11">
    <location>
        <begin position="553"/>
        <end position="644"/>
    </location>
</feature>
<dbReference type="SMART" id="SM00325">
    <property type="entry name" value="RhoGEF"/>
    <property type="match status" value="1"/>
</dbReference>
<dbReference type="InterPro" id="IPR013783">
    <property type="entry name" value="Ig-like_fold"/>
</dbReference>
<dbReference type="GeneID" id="106465351"/>
<evidence type="ECO:0000256" key="3">
    <source>
        <dbReference type="ARBA" id="ARBA00022490"/>
    </source>
</evidence>
<evidence type="ECO:0000256" key="7">
    <source>
        <dbReference type="SAM" id="MobiDB-lite"/>
    </source>
</evidence>
<protein>
    <submittedName>
        <fullName evidence="14">Obscurin-like</fullName>
    </submittedName>
</protein>
<dbReference type="Pfam" id="PF22697">
    <property type="entry name" value="SOS1_NGEF_PH"/>
    <property type="match status" value="1"/>
</dbReference>
<dbReference type="InterPro" id="IPR003961">
    <property type="entry name" value="FN3_dom"/>
</dbReference>
<evidence type="ECO:0000259" key="11">
    <source>
        <dbReference type="PROSITE" id="PS50835"/>
    </source>
</evidence>
<dbReference type="PROSITE" id="PS50853">
    <property type="entry name" value="FN3"/>
    <property type="match status" value="2"/>
</dbReference>
<gene>
    <name evidence="14" type="primary">LOC106465351</name>
</gene>
<feature type="domain" description="PH" evidence="8">
    <location>
        <begin position="233"/>
        <end position="335"/>
    </location>
</feature>
<sequence length="3971" mass="444046">MVPSSYLEKKVTAIKESYSKTEITETKLDDKEKEAITKREAVVKELVDTEEDFSKDMQYVVNNYLKAMDSPETPKEVRDQKDIIFSNFKEICDFHNNVLIKGVQYHANEPQKLGVTFLRLERDFDKHVNYCRDVPQAQAVLATEPVKEYFDEFCKKIGDVKSLSDHLKLPKQRINDYQLLLKELIKFTSRLNEDTNDLERALDYMISIPQRANDLKYLNAIQGYGGSVNKLGRLIRHDWLEVVEPSGIKKEQYIFLFRGRMFVTDVKPIKQDKDSYMLQRIIKLSDVEIDKVEGDDRALLCKHTNLEEAGFPLTLRAKTVEERDTWCQDLKVSSTPLTIEELKEEEEVILTSEEPKQQEPGEPEAKKPEDEIPKEKTGSPLPEKPSELSRTKNGQEVEASERFQVAFNEEEDTLSLVFQRVTPEDSGVYTCVASASSGKISCNAELTVQGYIPIEPEAPSIKASLTDVDVSEGGSTVLELKATGQPKPKIKWFKDDTEIEAGERFRFLYEDDESYSLVIKNVKKEDGGTYSVKVTNDLGEAEASCTLTVTARPKFLKEMKDVSVMTGEDVKFEVKVEGKPSPEVQWYKDGKLVVENERIKVMHEEEETFTLAIKKVQQDDSGSYSCIAQNSGGSETGLGALFVNAPPSFVKKMKNVDAKNEETVNFCVQITGNPKPKVKWLKDSDELTLNVDDTHYKITEDGDSYTLVIDKVTSNDAGKYTCEITNEYGTESTTGSLKVTGKPTLKFTQELSDVVATEGDNELQLLVKTEGAPASQIKWYLDDKEITETENVKISTDGNAHSLTIKRVTTESAGTYKCKAVGDQGEANTSGVLTVNVPAKFGQSLKDTDGAEDEKLSLTVKIAGQPKPSVAWLKDEAELTIDGKHRKIIEEASDTFTLVLDKLTQEDAGKYTCKISNKYGGEETSCKVNVWAQPKFTQKLKDVQATEGEKVSFTVKIAGTPTPTTKWLKDDAELTIDGTHYTVVEEASDSFTLVIDSTTKDDEGKYSCEISNKHGKDITSGKLSLESAGSKPQILDGLKDVAAKEGESVELTVKITGSPKPEIKWTKNGEDASAEATITIKEEADDVYILNIKKVSATLYGEYQCQATNTLGEATTKMKLMELMAPKILKGLQDKEVWSGEEAKFEIKVSGQPEPKVSWFIEDEELTDSDHMKITSHEGTHCLCILDTELEDSGIYSCKIQNKAGEICQDAILTVKDSDDSEEPTFVRRMVDTIAVVGDAARLEIKVTGKPKPEVTWFKDEEELTASKRIKIAADAEQNFYSLTVKDLTLEDTGKYSCTAINSKGSASDKATLTVKEPVAPEIDGMKDVEVKKDAVAKFEVSVSGFPVPDIKWLKDGKTVHASDELVLTSDKETGLYSLAIRKVKEEDVATYTCVASNSAGEVKKEAKVTIKVEPPTFLRELVNKNTQLGETVSLEARVVGFPQPEVSWYRGKIALSSDSHVQISQKDDVYRLEIQNVTEEDITCYCCQAINVAGEAKSMASLQMKAVAPVLQQGLPSELPLQKGDQLMLKASVDGQPPPEITWLKDGEILKPNDRTNVEALPDGTVKLTISDVAPEDSGKYSLVAKNDKGIVGSDSEVTVKEKVKIVEPKFVKELKPVDAVKGEAVKLEAKVEGKPQPKITWLKNGEEIIPSDHIKISEKPDGTVTLEIDSCSPEDAGEYVVKAANEAGEATTGAPVTCKEKVKKVKPQFVKELKPVDAVKGEAIKLEAKVEGKPQPKIMWLKNGEEIIPSDHIKICEKPDGTVILEIDSCSPEDAGEYVVKAANEAGEATTGAPVMYKEEKSKKKPEFTEELKPTVLTEGEPAKMKAKITAEPKPTVQWKKDGNDIKPSDHLTPEEQPDGTVVLSFDKVTPEDAGKYSLVASNDQGETKYDAEVKTAPPAKKPEIEQGLFPTLFTEGEPARLEVKITGEPKPDIQWLKDGKKLSPSTHFTPVEESDGIMALLIDEVVPADAGKYAAVVSNDKGEAKTEAKVTTTPKVVEVPKGKKPEFLKGLEPTSVTEGEPLNFHAQVTGDPEPAIKWMKDGEVLQPSEQVIITSKPDGTLSLLVKNASLNDAGKYVVVATNSEGKTRSAAQAEVNAHPKKKPEVVESLKPVTLTEGHPGRIEANIKGDPTPELKWLKNGQEILPNDRISFKQQPDGTVGLVFDKVKPEDAGKYSVIAANDEGETRTSAPVSVSQPPIFVKPLQSVAGIEGFPTKLEAQLTGFPEPEVKWLKNGQEFKPDGENIKALCTPDGVNSLLFSHTTPDDAAKYTCVAKNPFGEASSEGDLIVKGREKAEEPQSEPVFLSPLGDLSVKEGEPLRFETTVSGNPLPEVRWYLHEQPLLASDNVHKIFDGKKAVLEIKKSNPQHAGIYECHLVNPSGEARSRGRAKVAALSAPKFIQQLADLDVPAGEPTKLMCRVTGDPAPEIDWYFNGSLNEPGLKYCMSREGDLCTLTLFRPRTKDSGQYECRAKNSVGEARCSAEVKVCDKAPKGEAPMFLKKIRDCGIMKGRTTRFTACVTGVPKPTIKWFKNGEQLEPGAHFEMEEEKNGIVRLIVHCVQPEDVGEYRLSISNPYGSDTCTAKLFIEDIQDSPVPHPCGEEAAEREKALKSGPPGPLPDVPRITRMTDDSLTLRWNPSIPIIPRVPVTYSVEFCRLPDGDWSPYRSGIKDSMCDIRGLEPKKDYRFRVRVENKYGTSDPSPYTTAYRSKLEPPVPGEYKPKDYEIEHPPLEKHFAPPRFIRREEETMYGIRSHPVTIEFWVYGYPEPKITWHFNRQKIELPGKYDYLQDRNGQLCLFITRMTENDVGMYTCHAVNEHGEASQKINILLAELPTFTKRIDETTVLIRKGGQLECRVFGIPYPKIKWFKDWHPLYESSRIKIAWEKPDRCVLTLCDSILKDSGLYSVTASNVAGSATSSAMLNVEESEKEYSLRTYSYPHIVKPKTDLFEGLYDIGDELGRGTQGIVYHAVERTSGKSYAAKMMHGSGVLRDFMNTEMDIMNQLSHHRLVRLWDAFETKSSLTLVTDLCGGGELLNNILQRTVLTESEVAFYIKQVLEGLEYMHSKDIGHLGLTVGELLVTRVNSDVIKIGDFGLARHLHRGRDHYVEYGHPEFVAPEIVAKKPVSVAADMWSLGVITHLLLSGCSPFLGENDRETLNKVREGKYSFLLDGFAEVTDEGKDFISKLLVYEPEGRLDVKAALEHPWLKFAEVPGKADELNILDSLRDYAKKWKSWYANASCRRFYRRRPLESCYTHPSRMIYPPDETYTPPSSPERHLQRSRVKPSEFDDVTFQQRITREPIDVRSESRYESGPDSYLLQHRDVDFPVRVRRYLKVGANRSSTLAGHLKEKHWGNSEVSVHERRRFTRLWDEEMDDEKRKRGRALRLSQESGPTYLHTDSTKSKDRKEDLVGKPPFFREKIKDAVIRDEEDVVFSCYAVGNPAPTYSWFRNDGFLVVTNRFESKVSLDGRCELHLKPGKSYDAGVYKCIAQNKHGATICRARLKMGETPGKTDRPNPEKCSDTEVTLSWHPPKYDGNSQILCYCLEYRTADETTWTKASSNITHEFFMVRNLTPSTTYHFRVSARNKFAWGEASEPSEPCDTLAAGAEKIKITRAQKHWQELSLKGQDLILDDSLTCRLDYSVEENPVPMEDKDPTQFYNFESEIARGRFSVVVKMSTKDTNQIFAGKIIHTTNQNETEVRREYDILKTLRHEKIASLISAVSHNDLTILVFEKLSGIDVLSYLTMRHQYSEETVMKIIQQVLDGLDYLHFRGICYLELQPDNVVMIDQRWPVVKLVDFGAAQYVLEEGAKIDIKGRLEYMSPEIVTKKEVNSASDIWGVGVLTYILLSGVSPFLGETDQETADNITYVRYRFDHLYGEASQEATNFLMHIFKRTPQKRLTVKECLENKWLLPSEFMIKKREQAVFLSHLLTEFSEKFHSEKQSATPQRLLNISGTSLPRSLSLETGIYEEL</sequence>
<feature type="domain" description="Ig-like" evidence="11">
    <location>
        <begin position="1808"/>
        <end position="1897"/>
    </location>
</feature>
<proteinExistence type="inferred from homology"/>
<feature type="compositionally biased region" description="Basic and acidic residues" evidence="7">
    <location>
        <begin position="2600"/>
        <end position="2611"/>
    </location>
</feature>
<feature type="domain" description="Ig-like" evidence="11">
    <location>
        <begin position="3413"/>
        <end position="3503"/>
    </location>
</feature>
<dbReference type="PANTHER" id="PTHR47633:SF3">
    <property type="entry name" value="STRIATED MUSCLE PREFERENTIALLY EXPRESSED PROTEIN KINASE"/>
    <property type="match status" value="1"/>
</dbReference>
<feature type="domain" description="Ig-like" evidence="11">
    <location>
        <begin position="459"/>
        <end position="550"/>
    </location>
</feature>
<dbReference type="Gene3D" id="1.10.510.10">
    <property type="entry name" value="Transferase(Phosphotransferase) domain 1"/>
    <property type="match status" value="2"/>
</dbReference>
<feature type="domain" description="Ig-like" evidence="11">
    <location>
        <begin position="838"/>
        <end position="929"/>
    </location>
</feature>
<feature type="domain" description="Ig-like" evidence="11">
    <location>
        <begin position="1510"/>
        <end position="1600"/>
    </location>
</feature>
<dbReference type="InterPro" id="IPR055251">
    <property type="entry name" value="SOS1_NGEF_PH"/>
</dbReference>
<feature type="domain" description="Ig-like" evidence="11">
    <location>
        <begin position="1032"/>
        <end position="1121"/>
    </location>
</feature>
<feature type="compositionally biased region" description="Basic and acidic residues" evidence="7">
    <location>
        <begin position="353"/>
        <end position="377"/>
    </location>
</feature>
<dbReference type="PANTHER" id="PTHR47633">
    <property type="entry name" value="IMMUNOGLOBULIN"/>
    <property type="match status" value="1"/>
</dbReference>
<feature type="domain" description="Ig-like" evidence="11">
    <location>
        <begin position="1224"/>
        <end position="1314"/>
    </location>
</feature>
<comment type="similarity">
    <text evidence="2">Belongs to the protein kinase superfamily. CAMK Ser/Thr protein kinase family.</text>
</comment>
<dbReference type="InterPro" id="IPR011009">
    <property type="entry name" value="Kinase-like_dom_sf"/>
</dbReference>
<feature type="region of interest" description="Disordered" evidence="7">
    <location>
        <begin position="2597"/>
        <end position="2624"/>
    </location>
</feature>
<dbReference type="InterPro" id="IPR036179">
    <property type="entry name" value="Ig-like_dom_sf"/>
</dbReference>
<feature type="region of interest" description="Disordered" evidence="7">
    <location>
        <begin position="1839"/>
        <end position="1860"/>
    </location>
</feature>
<feature type="region of interest" description="Disordered" evidence="7">
    <location>
        <begin position="347"/>
        <end position="397"/>
    </location>
</feature>
<dbReference type="CDD" id="cd00160">
    <property type="entry name" value="RhoGEF"/>
    <property type="match status" value="1"/>
</dbReference>
<feature type="domain" description="DH" evidence="9">
    <location>
        <begin position="38"/>
        <end position="215"/>
    </location>
</feature>
<evidence type="ECO:0000259" key="12">
    <source>
        <dbReference type="PROSITE" id="PS50853"/>
    </source>
</evidence>
<feature type="domain" description="Protein kinase" evidence="10">
    <location>
        <begin position="3658"/>
        <end position="3910"/>
    </location>
</feature>
<dbReference type="InterPro" id="IPR035899">
    <property type="entry name" value="DBL_dom_sf"/>
</dbReference>
<feature type="domain" description="Ig-like" evidence="11">
    <location>
        <begin position="2199"/>
        <end position="2292"/>
    </location>
</feature>
<feature type="domain" description="Protein kinase" evidence="10">
    <location>
        <begin position="2953"/>
        <end position="3206"/>
    </location>
</feature>
<dbReference type="SMART" id="SM00409">
    <property type="entry name" value="IG"/>
    <property type="match status" value="26"/>
</dbReference>
<dbReference type="InterPro" id="IPR013098">
    <property type="entry name" value="Ig_I-set"/>
</dbReference>
<feature type="domain" description="Ig-like" evidence="11">
    <location>
        <begin position="647"/>
        <end position="740"/>
    </location>
</feature>
<evidence type="ECO:0000256" key="4">
    <source>
        <dbReference type="ARBA" id="ARBA00022737"/>
    </source>
</evidence>
<dbReference type="InterPro" id="IPR003599">
    <property type="entry name" value="Ig_sub"/>
</dbReference>
<dbReference type="SUPFAM" id="SSF49265">
    <property type="entry name" value="Fibronectin type III"/>
    <property type="match status" value="1"/>
</dbReference>
<reference evidence="14" key="1">
    <citation type="submission" date="2025-08" db="UniProtKB">
        <authorList>
            <consortium name="RefSeq"/>
        </authorList>
    </citation>
    <scope>IDENTIFICATION</scope>
    <source>
        <tissue evidence="14">Muscle</tissue>
    </source>
</reference>
<dbReference type="InterPro" id="IPR003598">
    <property type="entry name" value="Ig_sub2"/>
</dbReference>
<dbReference type="SMART" id="SM00233">
    <property type="entry name" value="PH"/>
    <property type="match status" value="1"/>
</dbReference>
<dbReference type="RefSeq" id="XP_022248930.1">
    <property type="nucleotide sequence ID" value="XM_022393222.1"/>
</dbReference>
<feature type="compositionally biased region" description="Basic and acidic residues" evidence="7">
    <location>
        <begin position="384"/>
        <end position="397"/>
    </location>
</feature>
<dbReference type="Pfam" id="PF07679">
    <property type="entry name" value="I-set"/>
    <property type="match status" value="26"/>
</dbReference>
<name>A0ABM1SZ74_LIMPO</name>
<dbReference type="SMART" id="SM00060">
    <property type="entry name" value="FN3"/>
    <property type="match status" value="2"/>
</dbReference>
<dbReference type="CDD" id="cd00063">
    <property type="entry name" value="FN3"/>
    <property type="match status" value="2"/>
</dbReference>
<keyword evidence="4" id="KW-0677">Repeat</keyword>
<dbReference type="InterPro" id="IPR000219">
    <property type="entry name" value="DH_dom"/>
</dbReference>
<dbReference type="SUPFAM" id="SSF48726">
    <property type="entry name" value="Immunoglobulin"/>
    <property type="match status" value="26"/>
</dbReference>
<dbReference type="PROSITE" id="PS50010">
    <property type="entry name" value="DH_2"/>
    <property type="match status" value="1"/>
</dbReference>
<evidence type="ECO:0000313" key="13">
    <source>
        <dbReference type="Proteomes" id="UP000694941"/>
    </source>
</evidence>
<dbReference type="Gene3D" id="3.30.200.20">
    <property type="entry name" value="Phosphorylase Kinase, domain 1"/>
    <property type="match status" value="2"/>
</dbReference>
<dbReference type="PROSITE" id="PS50003">
    <property type="entry name" value="PH_DOMAIN"/>
    <property type="match status" value="1"/>
</dbReference>
<dbReference type="SUPFAM" id="SSF50729">
    <property type="entry name" value="PH domain-like"/>
    <property type="match status" value="1"/>
</dbReference>
<comment type="subcellular location">
    <subcellularLocation>
        <location evidence="1">Cytoplasm</location>
    </subcellularLocation>
</comment>
<feature type="region of interest" description="Disordered" evidence="7">
    <location>
        <begin position="3260"/>
        <end position="3283"/>
    </location>
</feature>
<feature type="domain" description="Fibronectin type-III" evidence="12">
    <location>
        <begin position="2619"/>
        <end position="2715"/>
    </location>
</feature>
<feature type="domain" description="Ig-like" evidence="11">
    <location>
        <begin position="2304"/>
        <end position="2394"/>
    </location>
</feature>
<feature type="compositionally biased region" description="Basic and acidic residues" evidence="7">
    <location>
        <begin position="3398"/>
        <end position="3408"/>
    </location>
</feature>
<dbReference type="InterPro" id="IPR001849">
    <property type="entry name" value="PH_domain"/>
</dbReference>
<feature type="domain" description="Ig-like" evidence="11">
    <location>
        <begin position="2106"/>
        <end position="2195"/>
    </location>
</feature>
<evidence type="ECO:0000256" key="1">
    <source>
        <dbReference type="ARBA" id="ARBA00004496"/>
    </source>
</evidence>
<evidence type="ECO:0000256" key="5">
    <source>
        <dbReference type="ARBA" id="ARBA00023157"/>
    </source>
</evidence>
<dbReference type="PROSITE" id="PS50835">
    <property type="entry name" value="IG_LIKE"/>
    <property type="match status" value="26"/>
</dbReference>
<dbReference type="Pfam" id="PF00069">
    <property type="entry name" value="Pkinase"/>
    <property type="match status" value="2"/>
</dbReference>
<keyword evidence="3" id="KW-0963">Cytoplasm</keyword>
<feature type="domain" description="Ig-like" evidence="11">
    <location>
        <begin position="1416"/>
        <end position="1504"/>
    </location>
</feature>
<dbReference type="PROSITE" id="PS50011">
    <property type="entry name" value="PROTEIN_KINASE_DOM"/>
    <property type="match status" value="2"/>
</dbReference>
<dbReference type="Proteomes" id="UP000694941">
    <property type="component" value="Unplaced"/>
</dbReference>
<dbReference type="InterPro" id="IPR011993">
    <property type="entry name" value="PH-like_dom_sf"/>
</dbReference>
<feature type="domain" description="Ig-like" evidence="11">
    <location>
        <begin position="743"/>
        <end position="834"/>
    </location>
</feature>
<organism evidence="13 14">
    <name type="scientific">Limulus polyphemus</name>
    <name type="common">Atlantic horseshoe crab</name>
    <dbReference type="NCBI Taxonomy" id="6850"/>
    <lineage>
        <taxon>Eukaryota</taxon>
        <taxon>Metazoa</taxon>
        <taxon>Ecdysozoa</taxon>
        <taxon>Arthropoda</taxon>
        <taxon>Chelicerata</taxon>
        <taxon>Merostomata</taxon>
        <taxon>Xiphosura</taxon>
        <taxon>Limulidae</taxon>
        <taxon>Limulus</taxon>
    </lineage>
</organism>
<accession>A0ABM1SZ74</accession>
<evidence type="ECO:0000313" key="14">
    <source>
        <dbReference type="RefSeq" id="XP_022248930.1"/>
    </source>
</evidence>
<feature type="domain" description="Fibronectin type-III" evidence="12">
    <location>
        <begin position="3510"/>
        <end position="3604"/>
    </location>
</feature>
<feature type="domain" description="Ig-like" evidence="11">
    <location>
        <begin position="279"/>
        <end position="447"/>
    </location>
</feature>
<keyword evidence="13" id="KW-1185">Reference proteome</keyword>
<dbReference type="SUPFAM" id="SSF56112">
    <property type="entry name" value="Protein kinase-like (PK-like)"/>
    <property type="match status" value="2"/>
</dbReference>
<dbReference type="SUPFAM" id="SSF48065">
    <property type="entry name" value="DBL homology domain (DH-domain)"/>
    <property type="match status" value="1"/>
</dbReference>
<feature type="region of interest" description="Disordered" evidence="7">
    <location>
        <begin position="3379"/>
        <end position="3408"/>
    </location>
</feature>
<dbReference type="Pfam" id="PF00041">
    <property type="entry name" value="fn3"/>
    <property type="match status" value="2"/>
</dbReference>